<evidence type="ECO:0000259" key="22">
    <source>
        <dbReference type="Pfam" id="PF12697"/>
    </source>
</evidence>
<keyword evidence="1" id="KW-0378">Hydrolase</keyword>
<gene>
    <name evidence="23" type="ORF">L484_020273</name>
</gene>
<reference evidence="24" key="1">
    <citation type="submission" date="2013-01" db="EMBL/GenBank/DDBJ databases">
        <title>Draft Genome Sequence of a Mulberry Tree, Morus notabilis C.K. Schneid.</title>
        <authorList>
            <person name="He N."/>
            <person name="Zhao S."/>
        </authorList>
    </citation>
    <scope>NUCLEOTIDE SEQUENCE</scope>
</reference>
<evidence type="ECO:0000256" key="11">
    <source>
        <dbReference type="ARBA" id="ARBA00052511"/>
    </source>
</evidence>
<evidence type="ECO:0000256" key="4">
    <source>
        <dbReference type="ARBA" id="ARBA00050262"/>
    </source>
</evidence>
<evidence type="ECO:0000313" key="24">
    <source>
        <dbReference type="Proteomes" id="UP000030645"/>
    </source>
</evidence>
<comment type="catalytic activity">
    <reaction evidence="2">
        <text>4-methoxybenzaldehyde + hydrogen cyanide = (2S)-2-hydroxy-2-(4-methoxyphenyl)acetonitrile</text>
        <dbReference type="Rhea" id="RHEA:77447"/>
        <dbReference type="ChEBI" id="CHEBI:18407"/>
        <dbReference type="ChEBI" id="CHEBI:28235"/>
        <dbReference type="ChEBI" id="CHEBI:197328"/>
    </reaction>
</comment>
<evidence type="ECO:0000256" key="13">
    <source>
        <dbReference type="ARBA" id="ARBA00052609"/>
    </source>
</evidence>
<evidence type="ECO:0000256" key="12">
    <source>
        <dbReference type="ARBA" id="ARBA00052600"/>
    </source>
</evidence>
<comment type="similarity">
    <text evidence="15">Belongs to the AB hydrolase superfamily. Hydroxynitrile lyase family.</text>
</comment>
<evidence type="ECO:0000256" key="9">
    <source>
        <dbReference type="ARBA" id="ARBA00051977"/>
    </source>
</evidence>
<dbReference type="GO" id="GO:0080031">
    <property type="term" value="F:methyl salicylate esterase activity"/>
    <property type="evidence" value="ECO:0007669"/>
    <property type="project" value="TreeGrafter"/>
</dbReference>
<comment type="catalytic activity">
    <reaction evidence="4">
        <text>2-hydroxy-2-methylpropanenitrile = acetone + hydrogen cyanide</text>
        <dbReference type="Rhea" id="RHEA:11932"/>
        <dbReference type="ChEBI" id="CHEBI:15347"/>
        <dbReference type="ChEBI" id="CHEBI:15348"/>
        <dbReference type="ChEBI" id="CHEBI:18407"/>
    </reaction>
    <physiologicalReaction direction="left-to-right" evidence="4">
        <dbReference type="Rhea" id="RHEA:11933"/>
    </physiologicalReaction>
</comment>
<comment type="catalytic activity">
    <reaction evidence="13">
        <text>cyclohexanecarbaldehyde + hydrogen cyanide = (2S)-2-cyclohexyl-2-hydroxyacetonitrile</text>
        <dbReference type="Rhea" id="RHEA:77423"/>
        <dbReference type="ChEBI" id="CHEBI:18407"/>
        <dbReference type="ChEBI" id="CHEBI:197359"/>
        <dbReference type="ChEBI" id="CHEBI:197360"/>
    </reaction>
</comment>
<sequence length="380" mass="41927">MASAKENHHEHHAKHHIVLVHGACHGAWCWYKLKPRLEAVGHRVTALDLAASGINMKAIQDVHSMNDYSQPLLELLESLGPNDQKVVLVGHSLGGLSLALAMDEFPEKIAVVVFLTAFVPDTVHQPSYVLDQYLERTPSDSDAWLDTQFGSYQSPNGPLTSMFFGPKFFSSKLYQLSPAEDLELANTLARPGSLFLEDLSKAKKFTEDRFGSVPQVYVVCEEDKAIPVEFQRWMIENGDVSNVVELCGADHMPMFSKPQELCDSLIQMVPTCTVRVGAGRAFLNPQCPDLAVLIPIPPRAQAGVLPVALNPSSSVSPLSSRGLASRLPPPPHTPTGPHPQHHNTREDHCFPPFVFFYRLLLCSCNRAEIDLSLSHKNMAT</sequence>
<evidence type="ECO:0000256" key="10">
    <source>
        <dbReference type="ARBA" id="ARBA00052033"/>
    </source>
</evidence>
<name>W9QGW4_9ROSA</name>
<evidence type="ECO:0000256" key="17">
    <source>
        <dbReference type="ARBA" id="ARBA00069221"/>
    </source>
</evidence>
<evidence type="ECO:0000256" key="3">
    <source>
        <dbReference type="ARBA" id="ARBA00050241"/>
    </source>
</evidence>
<evidence type="ECO:0000256" key="7">
    <source>
        <dbReference type="ARBA" id="ARBA00051647"/>
    </source>
</evidence>
<dbReference type="PANTHER" id="PTHR10992">
    <property type="entry name" value="METHYLESTERASE FAMILY MEMBER"/>
    <property type="match status" value="1"/>
</dbReference>
<comment type="catalytic activity">
    <reaction evidence="5">
        <text>benzaldehyde + hydrogen cyanide = (S)-mandelonitrile</text>
        <dbReference type="Rhea" id="RHEA:77427"/>
        <dbReference type="ChEBI" id="CHEBI:17169"/>
        <dbReference type="ChEBI" id="CHEBI:18407"/>
        <dbReference type="ChEBI" id="CHEBI:36941"/>
    </reaction>
</comment>
<dbReference type="GO" id="GO:0047606">
    <property type="term" value="F:(S)-hydroxynitrile lyase activity"/>
    <property type="evidence" value="ECO:0007669"/>
    <property type="project" value="UniProtKB-EC"/>
</dbReference>
<evidence type="ECO:0000313" key="23">
    <source>
        <dbReference type="EMBL" id="EXB37217.1"/>
    </source>
</evidence>
<dbReference type="GO" id="GO:0080032">
    <property type="term" value="F:methyl jasmonate esterase activity"/>
    <property type="evidence" value="ECO:0007669"/>
    <property type="project" value="TreeGrafter"/>
</dbReference>
<dbReference type="InterPro" id="IPR029058">
    <property type="entry name" value="AB_hydrolase_fold"/>
</dbReference>
<evidence type="ECO:0000256" key="2">
    <source>
        <dbReference type="ARBA" id="ARBA00050104"/>
    </source>
</evidence>
<evidence type="ECO:0000256" key="1">
    <source>
        <dbReference type="ARBA" id="ARBA00022801"/>
    </source>
</evidence>
<comment type="catalytic activity">
    <reaction evidence="14">
        <text>an aromatic (S)-hydroxynitrile = an aromatic aldehyde + hydrogen cyanide</text>
        <dbReference type="Rhea" id="RHEA:54660"/>
        <dbReference type="ChEBI" id="CHEBI:18407"/>
        <dbReference type="ChEBI" id="CHEBI:33855"/>
        <dbReference type="ChEBI" id="CHEBI:138306"/>
        <dbReference type="EC" id="4.1.2.47"/>
    </reaction>
</comment>
<comment type="catalytic activity">
    <reaction evidence="10">
        <text>2-methylpropanal + hydrogen cyanide = (2S)-2-hydroxy-3-methylbutanenitrile</text>
        <dbReference type="Rhea" id="RHEA:77403"/>
        <dbReference type="ChEBI" id="CHEBI:18407"/>
        <dbReference type="ChEBI" id="CHEBI:48943"/>
        <dbReference type="ChEBI" id="CHEBI:197354"/>
    </reaction>
</comment>
<dbReference type="FunFam" id="3.40.50.1820:FF:000051">
    <property type="entry name" value="(S)-hydroxynitrile lyase"/>
    <property type="match status" value="1"/>
</dbReference>
<evidence type="ECO:0000256" key="20">
    <source>
        <dbReference type="ARBA" id="ARBA00079794"/>
    </source>
</evidence>
<comment type="catalytic activity">
    <reaction evidence="12">
        <text>2,2-dimethylpropanal + hydrogen cyanide = (2S)-2-hydroxy-3,3-dimethylbutanenitrile</text>
        <dbReference type="Rhea" id="RHEA:77407"/>
        <dbReference type="ChEBI" id="CHEBI:18407"/>
        <dbReference type="ChEBI" id="CHEBI:141557"/>
        <dbReference type="ChEBI" id="CHEBI:197355"/>
    </reaction>
</comment>
<dbReference type="EMBL" id="KE343608">
    <property type="protein sequence ID" value="EXB37217.1"/>
    <property type="molecule type" value="Genomic_DNA"/>
</dbReference>
<evidence type="ECO:0000256" key="5">
    <source>
        <dbReference type="ARBA" id="ARBA00050358"/>
    </source>
</evidence>
<evidence type="ECO:0000256" key="16">
    <source>
        <dbReference type="ARBA" id="ARBA00066572"/>
    </source>
</evidence>
<evidence type="ECO:0000256" key="8">
    <source>
        <dbReference type="ARBA" id="ARBA00051735"/>
    </source>
</evidence>
<evidence type="ECO:0000256" key="21">
    <source>
        <dbReference type="SAM" id="MobiDB-lite"/>
    </source>
</evidence>
<dbReference type="AlphaFoldDB" id="W9QGW4"/>
<protein>
    <recommendedName>
        <fullName evidence="17">(S)-hydroxynitrile lyase</fullName>
        <ecNumber evidence="16">4.1.2.47</ecNumber>
    </recommendedName>
    <alternativeName>
        <fullName evidence="18">2-hydroxy-2-methylpropanenitrile lyase</fullName>
    </alternativeName>
    <alternativeName>
        <fullName evidence="19">Acetone cyanohydrin lyase</fullName>
    </alternativeName>
    <alternativeName>
        <fullName evidence="20">Hydroxynitrile lyase</fullName>
    </alternativeName>
</protein>
<feature type="region of interest" description="Disordered" evidence="21">
    <location>
        <begin position="316"/>
        <end position="343"/>
    </location>
</feature>
<dbReference type="GO" id="GO:0080030">
    <property type="term" value="F:methyl indole-3-acetate esterase activity"/>
    <property type="evidence" value="ECO:0007669"/>
    <property type="project" value="TreeGrafter"/>
</dbReference>
<feature type="domain" description="AB hydrolase-1" evidence="22">
    <location>
        <begin position="17"/>
        <end position="263"/>
    </location>
</feature>
<comment type="catalytic activity">
    <reaction evidence="8">
        <text>a disubstituted aliphatic (S)-hydroxynitrile = a ketone + hydrogen cyanide</text>
        <dbReference type="Rhea" id="RHEA:56592"/>
        <dbReference type="ChEBI" id="CHEBI:17087"/>
        <dbReference type="ChEBI" id="CHEBI:18407"/>
        <dbReference type="ChEBI" id="CHEBI:140597"/>
        <dbReference type="EC" id="4.1.2.47"/>
    </reaction>
</comment>
<feature type="compositionally biased region" description="Pro residues" evidence="21">
    <location>
        <begin position="327"/>
        <end position="337"/>
    </location>
</feature>
<evidence type="ECO:0000256" key="18">
    <source>
        <dbReference type="ARBA" id="ARBA00076040"/>
    </source>
</evidence>
<dbReference type="Gene3D" id="3.40.50.1820">
    <property type="entry name" value="alpha/beta hydrolase"/>
    <property type="match status" value="1"/>
</dbReference>
<comment type="catalytic activity">
    <reaction evidence="11">
        <text>3-formylthiophene + hydrogen cyanide = (2S)-2-hydroxy-2-(thiophen-3-yl)acetonitrile</text>
        <dbReference type="Rhea" id="RHEA:77459"/>
        <dbReference type="ChEBI" id="CHEBI:18407"/>
        <dbReference type="ChEBI" id="CHEBI:87611"/>
        <dbReference type="ChEBI" id="CHEBI:197333"/>
    </reaction>
</comment>
<comment type="catalytic activity">
    <reaction evidence="6">
        <text>formylthiophene + hydrogen cyanide = (2R)-2-hydroxy-2-(thiophen-2-yl)acetonitrile</text>
        <dbReference type="Rhea" id="RHEA:77455"/>
        <dbReference type="ChEBI" id="CHEBI:18407"/>
        <dbReference type="ChEBI" id="CHEBI:87301"/>
        <dbReference type="ChEBI" id="CHEBI:197332"/>
    </reaction>
</comment>
<dbReference type="PANTHER" id="PTHR10992:SF1083">
    <property type="entry name" value="METHYLESTERASE 1"/>
    <property type="match status" value="1"/>
</dbReference>
<comment type="catalytic activity">
    <reaction evidence="3">
        <text>a monosubstituted aliphatic (S)-hydroxynitrile = an aldehyde + hydrogen cyanide</text>
        <dbReference type="Rhea" id="RHEA:56588"/>
        <dbReference type="ChEBI" id="CHEBI:17478"/>
        <dbReference type="ChEBI" id="CHEBI:18407"/>
        <dbReference type="ChEBI" id="CHEBI:140596"/>
        <dbReference type="EC" id="4.1.2.47"/>
    </reaction>
</comment>
<proteinExistence type="inferred from homology"/>
<evidence type="ECO:0000256" key="14">
    <source>
        <dbReference type="ARBA" id="ARBA00052826"/>
    </source>
</evidence>
<dbReference type="SUPFAM" id="SSF53474">
    <property type="entry name" value="alpha/beta-Hydrolases"/>
    <property type="match status" value="1"/>
</dbReference>
<dbReference type="Pfam" id="PF12697">
    <property type="entry name" value="Abhydrolase_6"/>
    <property type="match status" value="1"/>
</dbReference>
<accession>W9QGW4</accession>
<evidence type="ECO:0000256" key="19">
    <source>
        <dbReference type="ARBA" id="ARBA00078291"/>
    </source>
</evidence>
<dbReference type="STRING" id="981085.W9QGW4"/>
<comment type="catalytic activity">
    <reaction evidence="9">
        <text>acrolein + hydrogen cyanide = (2S)-2-hydroxybut-3-enenitrile</text>
        <dbReference type="Rhea" id="RHEA:77411"/>
        <dbReference type="ChEBI" id="CHEBI:15368"/>
        <dbReference type="ChEBI" id="CHEBI:18407"/>
        <dbReference type="ChEBI" id="CHEBI:197356"/>
    </reaction>
</comment>
<comment type="catalytic activity">
    <reaction evidence="7">
        <text>butan-2-one + hydrogen cyanide = 2-hydroxy-2-methylbutanenitrile</text>
        <dbReference type="Rhea" id="RHEA:77467"/>
        <dbReference type="ChEBI" id="CHEBI:18407"/>
        <dbReference type="ChEBI" id="CHEBI:28398"/>
        <dbReference type="ChEBI" id="CHEBI:60954"/>
    </reaction>
    <physiologicalReaction direction="right-to-left" evidence="7">
        <dbReference type="Rhea" id="RHEA:77469"/>
    </physiologicalReaction>
</comment>
<dbReference type="InterPro" id="IPR000073">
    <property type="entry name" value="AB_hydrolase_1"/>
</dbReference>
<organism evidence="23 24">
    <name type="scientific">Morus notabilis</name>
    <dbReference type="NCBI Taxonomy" id="981085"/>
    <lineage>
        <taxon>Eukaryota</taxon>
        <taxon>Viridiplantae</taxon>
        <taxon>Streptophyta</taxon>
        <taxon>Embryophyta</taxon>
        <taxon>Tracheophyta</taxon>
        <taxon>Spermatophyta</taxon>
        <taxon>Magnoliopsida</taxon>
        <taxon>eudicotyledons</taxon>
        <taxon>Gunneridae</taxon>
        <taxon>Pentapetalae</taxon>
        <taxon>rosids</taxon>
        <taxon>fabids</taxon>
        <taxon>Rosales</taxon>
        <taxon>Moraceae</taxon>
        <taxon>Moreae</taxon>
        <taxon>Morus</taxon>
    </lineage>
</organism>
<dbReference type="GO" id="GO:0009694">
    <property type="term" value="P:jasmonic acid metabolic process"/>
    <property type="evidence" value="ECO:0007669"/>
    <property type="project" value="TreeGrafter"/>
</dbReference>
<keyword evidence="24" id="KW-1185">Reference proteome</keyword>
<dbReference type="InterPro" id="IPR045889">
    <property type="entry name" value="MES/HNL"/>
</dbReference>
<dbReference type="GO" id="GO:0009696">
    <property type="term" value="P:salicylic acid metabolic process"/>
    <property type="evidence" value="ECO:0007669"/>
    <property type="project" value="TreeGrafter"/>
</dbReference>
<dbReference type="eggNOG" id="ENOG502QR2J">
    <property type="taxonomic scope" value="Eukaryota"/>
</dbReference>
<dbReference type="Proteomes" id="UP000030645">
    <property type="component" value="Unassembled WGS sequence"/>
</dbReference>
<evidence type="ECO:0000256" key="15">
    <source>
        <dbReference type="ARBA" id="ARBA00060885"/>
    </source>
</evidence>
<evidence type="ECO:0000256" key="6">
    <source>
        <dbReference type="ARBA" id="ARBA00050608"/>
    </source>
</evidence>
<dbReference type="EC" id="4.1.2.47" evidence="16"/>